<evidence type="ECO:0000256" key="1">
    <source>
        <dbReference type="ARBA" id="ARBA00022737"/>
    </source>
</evidence>
<evidence type="ECO:0000256" key="2">
    <source>
        <dbReference type="ARBA" id="ARBA00022946"/>
    </source>
</evidence>
<feature type="repeat" description="PPR" evidence="3">
    <location>
        <begin position="128"/>
        <end position="162"/>
    </location>
</feature>
<feature type="repeat" description="PPR" evidence="3">
    <location>
        <begin position="229"/>
        <end position="263"/>
    </location>
</feature>
<name>A0A0A9A724_ARUDO</name>
<dbReference type="PANTHER" id="PTHR47926:SF349">
    <property type="entry name" value="(WILD MALAYSIAN BANANA) HYPOTHETICAL PROTEIN"/>
    <property type="match status" value="1"/>
</dbReference>
<reference evidence="4" key="2">
    <citation type="journal article" date="2015" name="Data Brief">
        <title>Shoot transcriptome of the giant reed, Arundo donax.</title>
        <authorList>
            <person name="Barrero R.A."/>
            <person name="Guerrero F.D."/>
            <person name="Moolhuijzen P."/>
            <person name="Goolsby J.A."/>
            <person name="Tidwell J."/>
            <person name="Bellgard S.E."/>
            <person name="Bellgard M.I."/>
        </authorList>
    </citation>
    <scope>NUCLEOTIDE SEQUENCE</scope>
    <source>
        <tissue evidence="4">Shoot tissue taken approximately 20 cm above the soil surface</tissue>
    </source>
</reference>
<evidence type="ECO:0000313" key="4">
    <source>
        <dbReference type="EMBL" id="JAD47474.1"/>
    </source>
</evidence>
<evidence type="ECO:0000256" key="3">
    <source>
        <dbReference type="PROSITE-ProRule" id="PRU00708"/>
    </source>
</evidence>
<evidence type="ECO:0008006" key="5">
    <source>
        <dbReference type="Google" id="ProtNLM"/>
    </source>
</evidence>
<dbReference type="GO" id="GO:0009451">
    <property type="term" value="P:RNA modification"/>
    <property type="evidence" value="ECO:0007669"/>
    <property type="project" value="InterPro"/>
</dbReference>
<dbReference type="InterPro" id="IPR011990">
    <property type="entry name" value="TPR-like_helical_dom_sf"/>
</dbReference>
<sequence length="419" mass="46090">MNAFLAAMVRHGQLADALQLFDSSCDRDIVSWNTLLAGFARHWCVQGWILWRRMVREVVGADGFSFSTVLSGFAASASLASGLQVHAQLVKSGFGDDVYVGNSLVEMYMKNKCLADGTRAFTEVRRRDVVSWTEMAAGYLHCGEPAKAIGVLSDMMLDGVMPNNFTFATAVNACANLTNLDEGRKVHGYVIRLGDDSDIGVKNALIDMYAKCGSVSCAYKVFQSMQQRQVISWTAMIMGFARNGRAREALEVFDDMLLKGIAPNYVTLICVLYACGQGGFVDEGWIYFNAMADKFGVEPVEDHYACMVDLLGRAGHIEEAEELISRMPFRPGVLVWQALLAGCHLHGNEAAGRRAAEHALALEKNDPSTYMLLSGMLAGRHNWEDARRARGLMTDTEVMKLPGSTWFQSTLDRNQACIG</sequence>
<protein>
    <recommendedName>
        <fullName evidence="5">Pentatricopeptide repeat-containing protein</fullName>
    </recommendedName>
</protein>
<dbReference type="AlphaFoldDB" id="A0A0A9A724"/>
<dbReference type="InterPro" id="IPR046960">
    <property type="entry name" value="PPR_At4g14850-like_plant"/>
</dbReference>
<dbReference type="Pfam" id="PF01535">
    <property type="entry name" value="PPR"/>
    <property type="match status" value="1"/>
</dbReference>
<dbReference type="FunFam" id="1.25.40.10:FF:001681">
    <property type="entry name" value="Pentatricopeptide repeat-containing protein At4g33170 family"/>
    <property type="match status" value="1"/>
</dbReference>
<dbReference type="InterPro" id="IPR002885">
    <property type="entry name" value="PPR_rpt"/>
</dbReference>
<accession>A0A0A9A724</accession>
<dbReference type="SUPFAM" id="SSF48452">
    <property type="entry name" value="TPR-like"/>
    <property type="match status" value="1"/>
</dbReference>
<dbReference type="FunFam" id="1.25.40.10:FF:000343">
    <property type="entry name" value="Pentatricopeptide repeat-containing protein At3g58590"/>
    <property type="match status" value="1"/>
</dbReference>
<organism evidence="4">
    <name type="scientific">Arundo donax</name>
    <name type="common">Giant reed</name>
    <name type="synonym">Donax arundinaceus</name>
    <dbReference type="NCBI Taxonomy" id="35708"/>
    <lineage>
        <taxon>Eukaryota</taxon>
        <taxon>Viridiplantae</taxon>
        <taxon>Streptophyta</taxon>
        <taxon>Embryophyta</taxon>
        <taxon>Tracheophyta</taxon>
        <taxon>Spermatophyta</taxon>
        <taxon>Magnoliopsida</taxon>
        <taxon>Liliopsida</taxon>
        <taxon>Poales</taxon>
        <taxon>Poaceae</taxon>
        <taxon>PACMAD clade</taxon>
        <taxon>Arundinoideae</taxon>
        <taxon>Arundineae</taxon>
        <taxon>Arundo</taxon>
    </lineage>
</organism>
<dbReference type="Pfam" id="PF13041">
    <property type="entry name" value="PPR_2"/>
    <property type="match status" value="2"/>
</dbReference>
<dbReference type="PANTHER" id="PTHR47926">
    <property type="entry name" value="PENTATRICOPEPTIDE REPEAT-CONTAINING PROTEIN"/>
    <property type="match status" value="1"/>
</dbReference>
<dbReference type="Pfam" id="PF20431">
    <property type="entry name" value="E_motif"/>
    <property type="match status" value="1"/>
</dbReference>
<dbReference type="GO" id="GO:0003723">
    <property type="term" value="F:RNA binding"/>
    <property type="evidence" value="ECO:0007669"/>
    <property type="project" value="InterPro"/>
</dbReference>
<dbReference type="InterPro" id="IPR046848">
    <property type="entry name" value="E_motif"/>
</dbReference>
<dbReference type="NCBIfam" id="TIGR00756">
    <property type="entry name" value="PPR"/>
    <property type="match status" value="3"/>
</dbReference>
<dbReference type="PROSITE" id="PS51375">
    <property type="entry name" value="PPR"/>
    <property type="match status" value="2"/>
</dbReference>
<dbReference type="EMBL" id="GBRH01250421">
    <property type="protein sequence ID" value="JAD47474.1"/>
    <property type="molecule type" value="Transcribed_RNA"/>
</dbReference>
<proteinExistence type="predicted"/>
<dbReference type="Gene3D" id="1.25.40.10">
    <property type="entry name" value="Tetratricopeptide repeat domain"/>
    <property type="match status" value="3"/>
</dbReference>
<reference evidence="4" key="1">
    <citation type="submission" date="2014-09" db="EMBL/GenBank/DDBJ databases">
        <authorList>
            <person name="Magalhaes I.L.F."/>
            <person name="Oliveira U."/>
            <person name="Santos F.R."/>
            <person name="Vidigal T.H.D.A."/>
            <person name="Brescovit A.D."/>
            <person name="Santos A.J."/>
        </authorList>
    </citation>
    <scope>NUCLEOTIDE SEQUENCE</scope>
    <source>
        <tissue evidence="4">Shoot tissue taken approximately 20 cm above the soil surface</tissue>
    </source>
</reference>
<keyword evidence="1" id="KW-0677">Repeat</keyword>
<keyword evidence="2" id="KW-0809">Transit peptide</keyword>